<protein>
    <recommendedName>
        <fullName evidence="3">Carbohydrate kinase FGGY N-terminal domain-containing protein</fullName>
    </recommendedName>
</protein>
<organism evidence="1 2">
    <name type="scientific">Rotaria magnacalcarata</name>
    <dbReference type="NCBI Taxonomy" id="392030"/>
    <lineage>
        <taxon>Eukaryota</taxon>
        <taxon>Metazoa</taxon>
        <taxon>Spiralia</taxon>
        <taxon>Gnathifera</taxon>
        <taxon>Rotifera</taxon>
        <taxon>Eurotatoria</taxon>
        <taxon>Bdelloidea</taxon>
        <taxon>Philodinida</taxon>
        <taxon>Philodinidae</taxon>
        <taxon>Rotaria</taxon>
    </lineage>
</organism>
<accession>A0A8S3EIT9</accession>
<proteinExistence type="predicted"/>
<evidence type="ECO:0000313" key="1">
    <source>
        <dbReference type="EMBL" id="CAF5058355.1"/>
    </source>
</evidence>
<name>A0A8S3EIT9_9BILA</name>
<dbReference type="EMBL" id="CAJOBI010228231">
    <property type="protein sequence ID" value="CAF5058355.1"/>
    <property type="molecule type" value="Genomic_DNA"/>
</dbReference>
<sequence length="58" mass="6360">MYSVGLDIGTTSCKICVVSSSSSSSNENNRVVFTEQITHNAHIIQKEFTSFDEQSSSK</sequence>
<gene>
    <name evidence="1" type="ORF">SMN809_LOCUS59608</name>
</gene>
<evidence type="ECO:0008006" key="3">
    <source>
        <dbReference type="Google" id="ProtNLM"/>
    </source>
</evidence>
<dbReference type="Proteomes" id="UP000676336">
    <property type="component" value="Unassembled WGS sequence"/>
</dbReference>
<comment type="caution">
    <text evidence="1">The sequence shown here is derived from an EMBL/GenBank/DDBJ whole genome shotgun (WGS) entry which is preliminary data.</text>
</comment>
<reference evidence="1" key="1">
    <citation type="submission" date="2021-02" db="EMBL/GenBank/DDBJ databases">
        <authorList>
            <person name="Nowell W R."/>
        </authorList>
    </citation>
    <scope>NUCLEOTIDE SEQUENCE</scope>
</reference>
<dbReference type="AlphaFoldDB" id="A0A8S3EIT9"/>
<feature type="non-terminal residue" evidence="1">
    <location>
        <position position="58"/>
    </location>
</feature>
<evidence type="ECO:0000313" key="2">
    <source>
        <dbReference type="Proteomes" id="UP000676336"/>
    </source>
</evidence>